<protein>
    <submittedName>
        <fullName evidence="1">Uncharacterized protein</fullName>
    </submittedName>
</protein>
<evidence type="ECO:0000313" key="2">
    <source>
        <dbReference type="Proteomes" id="UP001219433"/>
    </source>
</evidence>
<keyword evidence="2" id="KW-1185">Reference proteome</keyword>
<dbReference type="Proteomes" id="UP001219433">
    <property type="component" value="Segment"/>
</dbReference>
<reference evidence="1" key="1">
    <citation type="submission" date="2023-01" db="EMBL/GenBank/DDBJ databases">
        <authorList>
            <person name="Liu Y."/>
            <person name="Sun Z."/>
        </authorList>
    </citation>
    <scope>NUCLEOTIDE SEQUENCE</scope>
</reference>
<accession>A0AAF0BWE5</accession>
<dbReference type="EMBL" id="OQ187816">
    <property type="protein sequence ID" value="WCR32935.1"/>
    <property type="molecule type" value="Genomic_DNA"/>
</dbReference>
<evidence type="ECO:0000313" key="1">
    <source>
        <dbReference type="EMBL" id="WCR32935.1"/>
    </source>
</evidence>
<gene>
    <name evidence="1" type="ORF">BC5_0022</name>
</gene>
<proteinExistence type="predicted"/>
<sequence length="38" mass="4358">MGEGMEDTLKHIKQISDECGYDLDIVLEILLKHIELSK</sequence>
<organism evidence="1 2">
    <name type="scientific">Bacillus phage BC-5</name>
    <dbReference type="NCBI Taxonomy" id="3020389"/>
    <lineage>
        <taxon>Viruses</taxon>
        <taxon>Duplodnaviria</taxon>
        <taxon>Heunggongvirae</taxon>
        <taxon>Uroviricota</taxon>
        <taxon>Caudoviricetes</taxon>
        <taxon>Salasmaviridae</taxon>
        <taxon>Northropvirinae</taxon>
        <taxon>Hemphillvirus</taxon>
        <taxon>Hemphillvirus bece5</taxon>
    </lineage>
</organism>
<name>A0AAF0BWE5_9CAUD</name>